<organism evidence="2 3">
    <name type="scientific">Spirosoma linguale (strain ATCC 33905 / DSM 74 / LMG 10896 / Claus 1)</name>
    <dbReference type="NCBI Taxonomy" id="504472"/>
    <lineage>
        <taxon>Bacteria</taxon>
        <taxon>Pseudomonadati</taxon>
        <taxon>Bacteroidota</taxon>
        <taxon>Cytophagia</taxon>
        <taxon>Cytophagales</taxon>
        <taxon>Cytophagaceae</taxon>
        <taxon>Spirosoma</taxon>
    </lineage>
</organism>
<proteinExistence type="predicted"/>
<sequence length="549" mass="58003">MKKVMHQSIRAFSRSSLLLAILGMIMSCQAIKDIGNVKPFDGVIYKLNYQPAKTQVQGLVVDAKTNEPLQIPIKVAILGKDASRTITFAGKAQTTYTAPKGDLFIGLKGAEPTVSAPAELRVVVNADGYVASSINLTLTKSLNNPFIIRLVKLDATPAGVAAQAATATASTSGALTTNKVIEVTVPATATAPALPVSVSLSANTVMKDDKGQPVNGDVTASVVAYSGQSQDALQTFPGGLSAPVVKNAQGTSNVTGRFSPVSFVSIEIRNGSGQIVSTFSQPIIVQMGIPSGVYNPQTKQALKSGDKLEVYSYNENTGDWTYERNASVRQDGSSLVADVLITHLSGYALTTERPADGCSQLFKIANLPANYSYIAELTVYDGANQDRAQVLERTGSLSGDQFALTLDNSQRYEVTILDPLSGNVIGRSGKFTNACSGGAGAASTITITPPTDRINARFTVRAVCENGKNIEVYPTTTVYYQEAGSNSANKAGVTFVDGKGTLTGLKPNTNYTAIVYYEGTYSENFNSGPTDSDRTLVYVLKDNVSVCNK</sequence>
<protein>
    <recommendedName>
        <fullName evidence="4">Fibronectin type-III domain-containing protein</fullName>
    </recommendedName>
</protein>
<reference evidence="2 3" key="1">
    <citation type="journal article" date="2010" name="Stand. Genomic Sci.">
        <title>Complete genome sequence of Spirosoma linguale type strain (1).</title>
        <authorList>
            <person name="Lail K."/>
            <person name="Sikorski J."/>
            <person name="Saunders E."/>
            <person name="Lapidus A."/>
            <person name="Glavina Del Rio T."/>
            <person name="Copeland A."/>
            <person name="Tice H."/>
            <person name="Cheng J.-F."/>
            <person name="Lucas S."/>
            <person name="Nolan M."/>
            <person name="Bruce D."/>
            <person name="Goodwin L."/>
            <person name="Pitluck S."/>
            <person name="Ivanova N."/>
            <person name="Mavromatis K."/>
            <person name="Ovchinnikova G."/>
            <person name="Pati A."/>
            <person name="Chen A."/>
            <person name="Palaniappan K."/>
            <person name="Land M."/>
            <person name="Hauser L."/>
            <person name="Chang Y.-J."/>
            <person name="Jeffries C.D."/>
            <person name="Chain P."/>
            <person name="Brettin T."/>
            <person name="Detter J.C."/>
            <person name="Schuetze A."/>
            <person name="Rohde M."/>
            <person name="Tindall B.J."/>
            <person name="Goeker M."/>
            <person name="Bristow J."/>
            <person name="Eisen J.A."/>
            <person name="Markowitz V."/>
            <person name="Hugenholtz P."/>
            <person name="Kyrpides N.C."/>
            <person name="Klenk H.-P."/>
            <person name="Chen F."/>
        </authorList>
    </citation>
    <scope>NUCLEOTIDE SEQUENCE [LARGE SCALE GENOMIC DNA]</scope>
    <source>
        <strain evidence="3">ATCC 33905 / DSM 74 / LMG 10896 / Claus 1</strain>
    </source>
</reference>
<feature type="signal peptide" evidence="1">
    <location>
        <begin position="1"/>
        <end position="32"/>
    </location>
</feature>
<name>D2QNK5_SPILD</name>
<evidence type="ECO:0000256" key="1">
    <source>
        <dbReference type="SAM" id="SignalP"/>
    </source>
</evidence>
<feature type="chain" id="PRO_5003035534" description="Fibronectin type-III domain-containing protein" evidence="1">
    <location>
        <begin position="33"/>
        <end position="549"/>
    </location>
</feature>
<dbReference type="KEGG" id="sli:Slin_4562"/>
<dbReference type="EMBL" id="CP001769">
    <property type="protein sequence ID" value="ADB40541.1"/>
    <property type="molecule type" value="Genomic_DNA"/>
</dbReference>
<evidence type="ECO:0008006" key="4">
    <source>
        <dbReference type="Google" id="ProtNLM"/>
    </source>
</evidence>
<dbReference type="Proteomes" id="UP000002028">
    <property type="component" value="Chromosome"/>
</dbReference>
<evidence type="ECO:0000313" key="3">
    <source>
        <dbReference type="Proteomes" id="UP000002028"/>
    </source>
</evidence>
<accession>D2QNK5</accession>
<dbReference type="HOGENOM" id="CLU_495100_0_0_10"/>
<evidence type="ECO:0000313" key="2">
    <source>
        <dbReference type="EMBL" id="ADB40541.1"/>
    </source>
</evidence>
<dbReference type="PROSITE" id="PS51257">
    <property type="entry name" value="PROKAR_LIPOPROTEIN"/>
    <property type="match status" value="1"/>
</dbReference>
<dbReference type="eggNOG" id="ENOG502Z985">
    <property type="taxonomic scope" value="Bacteria"/>
</dbReference>
<dbReference type="RefSeq" id="WP_012929045.1">
    <property type="nucleotide sequence ID" value="NC_013730.1"/>
</dbReference>
<gene>
    <name evidence="2" type="ordered locus">Slin_4562</name>
</gene>
<keyword evidence="3" id="KW-1185">Reference proteome</keyword>
<keyword evidence="1" id="KW-0732">Signal</keyword>
<dbReference type="AlphaFoldDB" id="D2QNK5"/>